<dbReference type="AlphaFoldDB" id="A0A2T7NKH0"/>
<evidence type="ECO:0008006" key="4">
    <source>
        <dbReference type="Google" id="ProtNLM"/>
    </source>
</evidence>
<feature type="chain" id="PRO_5015518888" description="Single domain-containing protein" evidence="1">
    <location>
        <begin position="22"/>
        <end position="101"/>
    </location>
</feature>
<feature type="signal peptide" evidence="1">
    <location>
        <begin position="1"/>
        <end position="21"/>
    </location>
</feature>
<sequence>MTIMSIVWALLLLVQTVVVQGSCYVDYAYRDEKTGNPFCMLDNTTRIEENTWYLTPDCFNCSCGRGWMSCCGVGFQAGVFRIPKGFRMQLVPPCDFIIVPE</sequence>
<reference evidence="2 3" key="1">
    <citation type="submission" date="2018-04" db="EMBL/GenBank/DDBJ databases">
        <title>The genome of golden apple snail Pomacea canaliculata provides insight into stress tolerance and invasive adaptation.</title>
        <authorList>
            <person name="Liu C."/>
            <person name="Liu B."/>
            <person name="Ren Y."/>
            <person name="Zhang Y."/>
            <person name="Wang H."/>
            <person name="Li S."/>
            <person name="Jiang F."/>
            <person name="Yin L."/>
            <person name="Zhang G."/>
            <person name="Qian W."/>
            <person name="Fan W."/>
        </authorList>
    </citation>
    <scope>NUCLEOTIDE SEQUENCE [LARGE SCALE GENOMIC DNA]</scope>
    <source>
        <strain evidence="2">SZHN2017</strain>
        <tissue evidence="2">Muscle</tissue>
    </source>
</reference>
<dbReference type="EMBL" id="PZQS01000011">
    <property type="protein sequence ID" value="PVD21663.1"/>
    <property type="molecule type" value="Genomic_DNA"/>
</dbReference>
<gene>
    <name evidence="2" type="ORF">C0Q70_17462</name>
</gene>
<name>A0A2T7NKH0_POMCA</name>
<protein>
    <recommendedName>
        <fullName evidence="4">Single domain-containing protein</fullName>
    </recommendedName>
</protein>
<comment type="caution">
    <text evidence="2">The sequence shown here is derived from an EMBL/GenBank/DDBJ whole genome shotgun (WGS) entry which is preliminary data.</text>
</comment>
<accession>A0A2T7NKH0</accession>
<evidence type="ECO:0000313" key="2">
    <source>
        <dbReference type="EMBL" id="PVD21663.1"/>
    </source>
</evidence>
<keyword evidence="3" id="KW-1185">Reference proteome</keyword>
<evidence type="ECO:0000256" key="1">
    <source>
        <dbReference type="SAM" id="SignalP"/>
    </source>
</evidence>
<organism evidence="2 3">
    <name type="scientific">Pomacea canaliculata</name>
    <name type="common">Golden apple snail</name>
    <dbReference type="NCBI Taxonomy" id="400727"/>
    <lineage>
        <taxon>Eukaryota</taxon>
        <taxon>Metazoa</taxon>
        <taxon>Spiralia</taxon>
        <taxon>Lophotrochozoa</taxon>
        <taxon>Mollusca</taxon>
        <taxon>Gastropoda</taxon>
        <taxon>Caenogastropoda</taxon>
        <taxon>Architaenioglossa</taxon>
        <taxon>Ampullarioidea</taxon>
        <taxon>Ampullariidae</taxon>
        <taxon>Pomacea</taxon>
    </lineage>
</organism>
<proteinExistence type="predicted"/>
<evidence type="ECO:0000313" key="3">
    <source>
        <dbReference type="Proteomes" id="UP000245119"/>
    </source>
</evidence>
<keyword evidence="1" id="KW-0732">Signal</keyword>
<dbReference type="OrthoDB" id="6067860at2759"/>
<dbReference type="Proteomes" id="UP000245119">
    <property type="component" value="Linkage Group LG11"/>
</dbReference>